<protein>
    <submittedName>
        <fullName evidence="2">30S processome protein Utp24</fullName>
    </submittedName>
</protein>
<name>A0A7J3ZLK1_9CREN</name>
<gene>
    <name evidence="2" type="ORF">ENM78_06020</name>
</gene>
<dbReference type="Gene3D" id="3.40.50.1010">
    <property type="entry name" value="5'-nuclease"/>
    <property type="match status" value="1"/>
</dbReference>
<dbReference type="AlphaFoldDB" id="A0A7J3ZLK1"/>
<dbReference type="SUPFAM" id="SSF88723">
    <property type="entry name" value="PIN domain-like"/>
    <property type="match status" value="1"/>
</dbReference>
<evidence type="ECO:0000313" key="2">
    <source>
        <dbReference type="EMBL" id="HHQ80986.1"/>
    </source>
</evidence>
<dbReference type="EMBL" id="DRZC01000079">
    <property type="protein sequence ID" value="HHQ80986.1"/>
    <property type="molecule type" value="Genomic_DNA"/>
</dbReference>
<reference evidence="2" key="1">
    <citation type="journal article" date="2020" name="mSystems">
        <title>Genome- and Community-Level Interaction Insights into Carbon Utilization and Element Cycling Functions of Hydrothermarchaeota in Hydrothermal Sediment.</title>
        <authorList>
            <person name="Zhou Z."/>
            <person name="Liu Y."/>
            <person name="Xu W."/>
            <person name="Pan J."/>
            <person name="Luo Z.H."/>
            <person name="Li M."/>
        </authorList>
    </citation>
    <scope>NUCLEOTIDE SEQUENCE [LARGE SCALE GENOMIC DNA]</scope>
    <source>
        <strain evidence="2">SpSt-1116</strain>
    </source>
</reference>
<dbReference type="CDD" id="cd09879">
    <property type="entry name" value="PIN_VapC_AF0591-like"/>
    <property type="match status" value="1"/>
</dbReference>
<dbReference type="Pfam" id="PF18477">
    <property type="entry name" value="PIN_9"/>
    <property type="match status" value="1"/>
</dbReference>
<organism evidence="2">
    <name type="scientific">Fervidicoccus fontis</name>
    <dbReference type="NCBI Taxonomy" id="683846"/>
    <lineage>
        <taxon>Archaea</taxon>
        <taxon>Thermoproteota</taxon>
        <taxon>Thermoprotei</taxon>
        <taxon>Fervidicoccales</taxon>
        <taxon>Fervidicoccaceae</taxon>
        <taxon>Fervidicoccus</taxon>
    </lineage>
</organism>
<accession>A0A7J3ZLK1</accession>
<evidence type="ECO:0000259" key="1">
    <source>
        <dbReference type="Pfam" id="PF18477"/>
    </source>
</evidence>
<sequence>MNRRPVVIFDTNMFMLMAEGVPVIEWIEELIDTKPVVLCPEGVFKELESLTEQGGALGRRASFARELALRYCERRERYETGSVDKEIIAVAVQEKEKGSTVIVATSDRSLRKALREIGISTIFYRESQDKLEIEHAPLI</sequence>
<feature type="domain" description="VapC9 PIN-like" evidence="1">
    <location>
        <begin position="7"/>
        <end position="125"/>
    </location>
</feature>
<comment type="caution">
    <text evidence="2">The sequence shown here is derived from an EMBL/GenBank/DDBJ whole genome shotgun (WGS) entry which is preliminary data.</text>
</comment>
<proteinExistence type="predicted"/>
<dbReference type="InterPro" id="IPR041120">
    <property type="entry name" value="PIN_9"/>
</dbReference>
<dbReference type="InterPro" id="IPR029060">
    <property type="entry name" value="PIN-like_dom_sf"/>
</dbReference>